<comment type="similarity">
    <text evidence="1">Belongs to the RRP15 family.</text>
</comment>
<comment type="caution">
    <text evidence="3">The sequence shown here is derived from an EMBL/GenBank/DDBJ whole genome shotgun (WGS) entry which is preliminary data.</text>
</comment>
<proteinExistence type="inferred from homology"/>
<dbReference type="PANTHER" id="PTHR13245">
    <property type="entry name" value="RRP15-LIKE PROTEIN"/>
    <property type="match status" value="1"/>
</dbReference>
<feature type="region of interest" description="Disordered" evidence="2">
    <location>
        <begin position="1"/>
        <end position="51"/>
    </location>
</feature>
<evidence type="ECO:0000313" key="4">
    <source>
        <dbReference type="Proteomes" id="UP001150569"/>
    </source>
</evidence>
<dbReference type="Pfam" id="PF07890">
    <property type="entry name" value="Rrp15p"/>
    <property type="match status" value="1"/>
</dbReference>
<dbReference type="EMBL" id="JANBPT010000140">
    <property type="protein sequence ID" value="KAJ1926991.1"/>
    <property type="molecule type" value="Genomic_DNA"/>
</dbReference>
<feature type="compositionally biased region" description="Basic residues" evidence="2">
    <location>
        <begin position="39"/>
        <end position="48"/>
    </location>
</feature>
<evidence type="ECO:0000256" key="2">
    <source>
        <dbReference type="SAM" id="MobiDB-lite"/>
    </source>
</evidence>
<dbReference type="GO" id="GO:0000470">
    <property type="term" value="P:maturation of LSU-rRNA"/>
    <property type="evidence" value="ECO:0007669"/>
    <property type="project" value="TreeGrafter"/>
</dbReference>
<reference evidence="3" key="1">
    <citation type="submission" date="2022-07" db="EMBL/GenBank/DDBJ databases">
        <title>Phylogenomic reconstructions and comparative analyses of Kickxellomycotina fungi.</title>
        <authorList>
            <person name="Reynolds N.K."/>
            <person name="Stajich J.E."/>
            <person name="Barry K."/>
            <person name="Grigoriev I.V."/>
            <person name="Crous P."/>
            <person name="Smith M.E."/>
        </authorList>
    </citation>
    <scope>NUCLEOTIDE SEQUENCE</scope>
    <source>
        <strain evidence="3">RSA 861</strain>
    </source>
</reference>
<dbReference type="OrthoDB" id="20949at2759"/>
<dbReference type="AlphaFoldDB" id="A0A9W8AGD1"/>
<gene>
    <name evidence="3" type="primary">RRP15_1</name>
    <name evidence="3" type="ORF">IWQ60_003330</name>
</gene>
<dbReference type="GO" id="GO:0030687">
    <property type="term" value="C:preribosome, large subunit precursor"/>
    <property type="evidence" value="ECO:0007669"/>
    <property type="project" value="TreeGrafter"/>
</dbReference>
<dbReference type="InterPro" id="IPR012459">
    <property type="entry name" value="Rrp15"/>
</dbReference>
<feature type="compositionally biased region" description="Basic residues" evidence="2">
    <location>
        <begin position="1"/>
        <end position="10"/>
    </location>
</feature>
<dbReference type="Proteomes" id="UP001150569">
    <property type="component" value="Unassembled WGS sequence"/>
</dbReference>
<accession>A0A9W8AGD1</accession>
<evidence type="ECO:0000256" key="1">
    <source>
        <dbReference type="ARBA" id="ARBA00007462"/>
    </source>
</evidence>
<keyword evidence="4" id="KW-1185">Reference proteome</keyword>
<dbReference type="GO" id="GO:0000460">
    <property type="term" value="P:maturation of 5.8S rRNA"/>
    <property type="evidence" value="ECO:0007669"/>
    <property type="project" value="TreeGrafter"/>
</dbReference>
<evidence type="ECO:0000313" key="3">
    <source>
        <dbReference type="EMBL" id="KAJ1926991.1"/>
    </source>
</evidence>
<sequence length="180" mass="19857">MPPRSAHKKHAEPEALPESPREVGSLHSESDSEDDLMLVKKRPKKKPKHMDPAAFADAMSSILGADLAPSDEKVPILARNKLVERKIKADSKEVAARKALAMERKRLASRDRIIPDFSNATYEKSLRKVATRGVVKLFNAIATQQKELDLSGSAPDETDNKVKQMSKDTFLSLLKSGGTE</sequence>
<organism evidence="3 4">
    <name type="scientific">Tieghemiomyces parasiticus</name>
    <dbReference type="NCBI Taxonomy" id="78921"/>
    <lineage>
        <taxon>Eukaryota</taxon>
        <taxon>Fungi</taxon>
        <taxon>Fungi incertae sedis</taxon>
        <taxon>Zoopagomycota</taxon>
        <taxon>Kickxellomycotina</taxon>
        <taxon>Dimargaritomycetes</taxon>
        <taxon>Dimargaritales</taxon>
        <taxon>Dimargaritaceae</taxon>
        <taxon>Tieghemiomyces</taxon>
    </lineage>
</organism>
<dbReference type="PANTHER" id="PTHR13245:SF14">
    <property type="entry name" value="RRP15-LIKE PROTEIN"/>
    <property type="match status" value="1"/>
</dbReference>
<protein>
    <submittedName>
        <fullName evidence="3">Pre-60S ribosomal particles component</fullName>
    </submittedName>
</protein>
<name>A0A9W8AGD1_9FUNG</name>